<dbReference type="EMBL" id="NHZQ01000087">
    <property type="protein sequence ID" value="PSK53955.1"/>
    <property type="molecule type" value="Genomic_DNA"/>
</dbReference>
<sequence length="106" mass="12353">MVWLKVLEAYAVQALLRSEAFHGMVRKVHGGVQGFRHGYLQHFVKQLQEQAGVQPKDQGRLSERLHQQIQRRGQESKDDIHHSQRPSFAREFLDELKKNANIGNKR</sequence>
<dbReference type="OrthoDB" id="4138121at2759"/>
<reference evidence="2 3" key="1">
    <citation type="submission" date="2017-05" db="EMBL/GenBank/DDBJ databases">
        <title>Draft genome sequence of Elsinoe australis.</title>
        <authorList>
            <person name="Cheng Q."/>
        </authorList>
    </citation>
    <scope>NUCLEOTIDE SEQUENCE [LARGE SCALE GENOMIC DNA]</scope>
    <source>
        <strain evidence="2 3">NL1</strain>
    </source>
</reference>
<comment type="caution">
    <text evidence="2">The sequence shown here is derived from an EMBL/GenBank/DDBJ whole genome shotgun (WGS) entry which is preliminary data.</text>
</comment>
<feature type="compositionally biased region" description="Basic and acidic residues" evidence="1">
    <location>
        <begin position="57"/>
        <end position="82"/>
    </location>
</feature>
<proteinExistence type="predicted"/>
<organism evidence="2 3">
    <name type="scientific">Elsinoe australis</name>
    <dbReference type="NCBI Taxonomy" id="40998"/>
    <lineage>
        <taxon>Eukaryota</taxon>
        <taxon>Fungi</taxon>
        <taxon>Dikarya</taxon>
        <taxon>Ascomycota</taxon>
        <taxon>Pezizomycotina</taxon>
        <taxon>Dothideomycetes</taxon>
        <taxon>Dothideomycetidae</taxon>
        <taxon>Myriangiales</taxon>
        <taxon>Elsinoaceae</taxon>
        <taxon>Elsinoe</taxon>
    </lineage>
</organism>
<dbReference type="InterPro" id="IPR020301">
    <property type="entry name" value="Mrx7"/>
</dbReference>
<evidence type="ECO:0000313" key="3">
    <source>
        <dbReference type="Proteomes" id="UP000243723"/>
    </source>
</evidence>
<accession>A0A2P8A0I3</accession>
<evidence type="ECO:0000313" key="2">
    <source>
        <dbReference type="EMBL" id="PSK53955.1"/>
    </source>
</evidence>
<dbReference type="AlphaFoldDB" id="A0A2P8A0I3"/>
<keyword evidence="3" id="KW-1185">Reference proteome</keyword>
<evidence type="ECO:0000256" key="1">
    <source>
        <dbReference type="SAM" id="MobiDB-lite"/>
    </source>
</evidence>
<dbReference type="Proteomes" id="UP000243723">
    <property type="component" value="Unassembled WGS sequence"/>
</dbReference>
<dbReference type="Pfam" id="PF10906">
    <property type="entry name" value="Mrx7"/>
    <property type="match status" value="1"/>
</dbReference>
<protein>
    <submittedName>
        <fullName evidence="2">Uncharacterized protein</fullName>
    </submittedName>
</protein>
<name>A0A2P8A0I3_9PEZI</name>
<feature type="region of interest" description="Disordered" evidence="1">
    <location>
        <begin position="51"/>
        <end position="87"/>
    </location>
</feature>
<gene>
    <name evidence="2" type="ORF">B9Z65_7761</name>
</gene>